<dbReference type="Proteomes" id="UP000295416">
    <property type="component" value="Unassembled WGS sequence"/>
</dbReference>
<dbReference type="RefSeq" id="WP_132745980.1">
    <property type="nucleotide sequence ID" value="NZ_SLXK01000012.1"/>
</dbReference>
<keyword evidence="6" id="KW-1185">Reference proteome</keyword>
<dbReference type="Pfam" id="PF24850">
    <property type="entry name" value="CC_BshC"/>
    <property type="match status" value="1"/>
</dbReference>
<protein>
    <recommendedName>
        <fullName evidence="2">Putative cysteine ligase BshC</fullName>
        <ecNumber evidence="2">6.-.-.-</ecNumber>
    </recommendedName>
</protein>
<comment type="similarity">
    <text evidence="2">Belongs to the BshC family.</text>
</comment>
<dbReference type="EC" id="6.-.-.-" evidence="2"/>
<gene>
    <name evidence="2" type="primary">bshC</name>
    <name evidence="5" type="ORF">EV207_1123</name>
</gene>
<dbReference type="InterPro" id="IPR055399">
    <property type="entry name" value="CC_BshC"/>
</dbReference>
<sequence>MDLKVIEVKHNAKLVEDYLTQGERIQSFFDYPFNEQSAYQERLQSIHQRSYGREDLVRVLGAFNKKYTDHENVFANIEKLNNVKSAAVVGGQQAGLLTGPAYSIHKCISIIKLAREQEGQLGIPVIPIFWIAGEDHDFDEVNHVHIPADGGQKKLVYQKKFGNKTSVSKLTIDKADLMQWINAVFQAFGETDHTAQILTDLEEAVNYSRTVVDFFACLIHKLFAPYGLVLLDSADPAVRKLEAGYFQELLAHHKEINQAVISQLNHLEGSGYKVDLDQAEGNVNLFYDDKGNRELLEEDGNLIKGKSGTVRFDLSQLQGIAEETPEVLSNNVVTRPIMQDLLLPTLAFIAGPGEIAYWSALKKAFHQVSIDMPPVVPRLHMTLISRGAKKWLDNKELSIQKVLQADINQLKEEWLSAQHDWRVGDTVNTFRKSVKDAYGPMKELAVDISRGLDKISDKNIAIIERDIDVMEKKMMQMIELQYESELKRFQRVENNLCPSGVPQERFWSIFYFINRHGFGLIPHLLDQQYQFNGYQHVIEL</sequence>
<evidence type="ECO:0000256" key="1">
    <source>
        <dbReference type="ARBA" id="ARBA00022598"/>
    </source>
</evidence>
<organism evidence="5 6">
    <name type="scientific">Scopulibacillus darangshiensis</name>
    <dbReference type="NCBI Taxonomy" id="442528"/>
    <lineage>
        <taxon>Bacteria</taxon>
        <taxon>Bacillati</taxon>
        <taxon>Bacillota</taxon>
        <taxon>Bacilli</taxon>
        <taxon>Bacillales</taxon>
        <taxon>Sporolactobacillaceae</taxon>
        <taxon>Scopulibacillus</taxon>
    </lineage>
</organism>
<keyword evidence="1 2" id="KW-0436">Ligase</keyword>
<accession>A0A4R2P551</accession>
<evidence type="ECO:0000259" key="3">
    <source>
        <dbReference type="Pfam" id="PF10079"/>
    </source>
</evidence>
<dbReference type="PIRSF" id="PIRSF012535">
    <property type="entry name" value="UCP012535"/>
    <property type="match status" value="1"/>
</dbReference>
<dbReference type="InterPro" id="IPR055398">
    <property type="entry name" value="Rossmann-like_BshC"/>
</dbReference>
<dbReference type="Pfam" id="PF10079">
    <property type="entry name" value="Rossmann-like_BshC"/>
    <property type="match status" value="1"/>
</dbReference>
<feature type="domain" description="Bacillithiol biosynthesis BshC N-terminal Rossmann-like" evidence="3">
    <location>
        <begin position="1"/>
        <end position="379"/>
    </location>
</feature>
<reference evidence="5 6" key="1">
    <citation type="submission" date="2019-03" db="EMBL/GenBank/DDBJ databases">
        <title>Genomic Encyclopedia of Type Strains, Phase IV (KMG-IV): sequencing the most valuable type-strain genomes for metagenomic binning, comparative biology and taxonomic classification.</title>
        <authorList>
            <person name="Goeker M."/>
        </authorList>
    </citation>
    <scope>NUCLEOTIDE SEQUENCE [LARGE SCALE GENOMIC DNA]</scope>
    <source>
        <strain evidence="5 6">DSM 19377</strain>
    </source>
</reference>
<evidence type="ECO:0000313" key="6">
    <source>
        <dbReference type="Proteomes" id="UP000295416"/>
    </source>
</evidence>
<dbReference type="GO" id="GO:0016874">
    <property type="term" value="F:ligase activity"/>
    <property type="evidence" value="ECO:0007669"/>
    <property type="project" value="UniProtKB-UniRule"/>
</dbReference>
<name>A0A4R2P551_9BACL</name>
<dbReference type="NCBIfam" id="TIGR03998">
    <property type="entry name" value="thiol_BshC"/>
    <property type="match status" value="1"/>
</dbReference>
<dbReference type="InterPro" id="IPR011199">
    <property type="entry name" value="Bacillithiol_biosynth_BshC"/>
</dbReference>
<comment type="function">
    <text evidence="2">Involved in bacillithiol (BSH) biosynthesis. May catalyze the last step of the pathway, the addition of cysteine to glucosamine malate (GlcN-Mal) to generate BSH.</text>
</comment>
<dbReference type="EMBL" id="SLXK01000012">
    <property type="protein sequence ID" value="TCP29081.1"/>
    <property type="molecule type" value="Genomic_DNA"/>
</dbReference>
<dbReference type="HAMAP" id="MF_01867">
    <property type="entry name" value="BshC"/>
    <property type="match status" value="1"/>
</dbReference>
<evidence type="ECO:0000256" key="2">
    <source>
        <dbReference type="HAMAP-Rule" id="MF_01867"/>
    </source>
</evidence>
<feature type="domain" description="Bacillithiol biosynthesis BshC C-terminal coiled-coil" evidence="4">
    <location>
        <begin position="381"/>
        <end position="540"/>
    </location>
</feature>
<evidence type="ECO:0000313" key="5">
    <source>
        <dbReference type="EMBL" id="TCP29081.1"/>
    </source>
</evidence>
<proteinExistence type="inferred from homology"/>
<evidence type="ECO:0000259" key="4">
    <source>
        <dbReference type="Pfam" id="PF24850"/>
    </source>
</evidence>
<comment type="caution">
    <text evidence="5">The sequence shown here is derived from an EMBL/GenBank/DDBJ whole genome shotgun (WGS) entry which is preliminary data.</text>
</comment>
<dbReference type="OrthoDB" id="9765151at2"/>
<dbReference type="AlphaFoldDB" id="A0A4R2P551"/>